<accession>A0A367PMU9</accession>
<dbReference type="GO" id="GO:0006310">
    <property type="term" value="P:DNA recombination"/>
    <property type="evidence" value="ECO:0007669"/>
    <property type="project" value="UniProtKB-KW"/>
</dbReference>
<dbReference type="Pfam" id="PF00589">
    <property type="entry name" value="Phage_integrase"/>
    <property type="match status" value="1"/>
</dbReference>
<dbReference type="InterPro" id="IPR002104">
    <property type="entry name" value="Integrase_catalytic"/>
</dbReference>
<dbReference type="GO" id="GO:0015074">
    <property type="term" value="P:DNA integration"/>
    <property type="evidence" value="ECO:0007669"/>
    <property type="project" value="InterPro"/>
</dbReference>
<dbReference type="EMBL" id="QDHA01000020">
    <property type="protein sequence ID" value="RCJ08864.1"/>
    <property type="molecule type" value="Genomic_DNA"/>
</dbReference>
<feature type="domain" description="Tyr recombinase" evidence="2">
    <location>
        <begin position="288"/>
        <end position="405"/>
    </location>
</feature>
<dbReference type="InterPro" id="IPR013762">
    <property type="entry name" value="Integrase-like_cat_sf"/>
</dbReference>
<dbReference type="RefSeq" id="WP_114131538.1">
    <property type="nucleotide sequence ID" value="NZ_CP068434.1"/>
</dbReference>
<dbReference type="Gene3D" id="1.10.443.10">
    <property type="entry name" value="Intergrase catalytic core"/>
    <property type="match status" value="1"/>
</dbReference>
<organism evidence="3 4">
    <name type="scientific">Cupriavidus necator</name>
    <name type="common">Alcaligenes eutrophus</name>
    <name type="synonym">Ralstonia eutropha</name>
    <dbReference type="NCBI Taxonomy" id="106590"/>
    <lineage>
        <taxon>Bacteria</taxon>
        <taxon>Pseudomonadati</taxon>
        <taxon>Pseudomonadota</taxon>
        <taxon>Betaproteobacteria</taxon>
        <taxon>Burkholderiales</taxon>
        <taxon>Burkholderiaceae</taxon>
        <taxon>Cupriavidus</taxon>
    </lineage>
</organism>
<evidence type="ECO:0000256" key="1">
    <source>
        <dbReference type="ARBA" id="ARBA00023172"/>
    </source>
</evidence>
<evidence type="ECO:0000313" key="4">
    <source>
        <dbReference type="Proteomes" id="UP000253501"/>
    </source>
</evidence>
<dbReference type="InterPro" id="IPR011010">
    <property type="entry name" value="DNA_brk_join_enz"/>
</dbReference>
<keyword evidence="1" id="KW-0233">DNA recombination</keyword>
<evidence type="ECO:0000313" key="3">
    <source>
        <dbReference type="EMBL" id="RCJ08864.1"/>
    </source>
</evidence>
<dbReference type="Proteomes" id="UP000253501">
    <property type="component" value="Unassembled WGS sequence"/>
</dbReference>
<reference evidence="3 4" key="1">
    <citation type="submission" date="2018-04" db="EMBL/GenBank/DDBJ databases">
        <title>Cupriavidus necator CR12 genome sequencing and assembly.</title>
        <authorList>
            <person name="Ben Fekih I."/>
            <person name="Mazhar H.S."/>
            <person name="Bello S.K."/>
            <person name="Rensing C."/>
        </authorList>
    </citation>
    <scope>NUCLEOTIDE SEQUENCE [LARGE SCALE GENOMIC DNA]</scope>
    <source>
        <strain evidence="3 4">CR12</strain>
    </source>
</reference>
<protein>
    <recommendedName>
        <fullName evidence="2">Tyr recombinase domain-containing protein</fullName>
    </recommendedName>
</protein>
<dbReference type="AlphaFoldDB" id="A0A367PMU9"/>
<name>A0A367PMU9_CUPNE</name>
<dbReference type="SUPFAM" id="SSF56349">
    <property type="entry name" value="DNA breaking-rejoining enzymes"/>
    <property type="match status" value="1"/>
</dbReference>
<evidence type="ECO:0000259" key="2">
    <source>
        <dbReference type="Pfam" id="PF00589"/>
    </source>
</evidence>
<gene>
    <name evidence="3" type="ORF">DDK22_08235</name>
</gene>
<sequence length="546" mass="61541">MTNGEINCAIETLLSRHRLALLPNHVIDRDGRRMDMTSARWKFNVPTAHATFDWAKHSDGNVIVGYAVRRWAAMLLTQQSGTSVVNALKTVVGALRGRTCDADTGDGALRQHWELLSSIEHADDLQDALRRHLMKSIQVLRARKAMDGFYLLRSWYLWSAEMLECLGFDEEFALDLDDTPVAARYSRLAVELEDEECGPLWDTEVTVLRRALAEDRSPARSHVMQRAAVALSLAYGRNPSNFCLLRETDLSNRLAGFNVPPQWVLSIPRIKKRGQRVRQQFVEERVSDELLVMLQDLLAMNQGIDCGGYPRPLFMRADADAWRAGTGVDEYAYHMTVKEFLWLIRKFATRMAIVSPRTAAELRLSSRRLRYTFATTMVELGVSKTVLATMLDHSDTQHVRVYYALKGRRLTRILDQAAAIRLGPLMKLFKGTPIGTSQAETGKVSPDKKIRFVGDMNAVPPVEIGACGQPRSCSLDPPFSCYLCPKFQPYVEADHQAVLVELIRGREARRSRLGMRLSVQMDDVIYAVAEVVQLVAGYGKRNGKQT</sequence>
<dbReference type="GO" id="GO:0003677">
    <property type="term" value="F:DNA binding"/>
    <property type="evidence" value="ECO:0007669"/>
    <property type="project" value="InterPro"/>
</dbReference>
<comment type="caution">
    <text evidence="3">The sequence shown here is derived from an EMBL/GenBank/DDBJ whole genome shotgun (WGS) entry which is preliminary data.</text>
</comment>
<proteinExistence type="predicted"/>